<proteinExistence type="predicted"/>
<sequence length="102" mass="11041">MRYRAEPSGITLRDEDAALIKGMLLRGDRQHDIAAWFGVNGGRVAEIVTGQRFSEVPTASSDELPPPGPYPRGRDAVAAIHALSVAKKALVAAEEIIRRHTP</sequence>
<accession>A0A7W6FA11</accession>
<name>A0A7W6FA11_9HYPH</name>
<evidence type="ECO:0000313" key="3">
    <source>
        <dbReference type="Proteomes" id="UP000517759"/>
    </source>
</evidence>
<dbReference type="Proteomes" id="UP000517759">
    <property type="component" value="Unassembled WGS sequence"/>
</dbReference>
<organism evidence="2 3">
    <name type="scientific">Methylobacterium brachythecii</name>
    <dbReference type="NCBI Taxonomy" id="1176177"/>
    <lineage>
        <taxon>Bacteria</taxon>
        <taxon>Pseudomonadati</taxon>
        <taxon>Pseudomonadota</taxon>
        <taxon>Alphaproteobacteria</taxon>
        <taxon>Hyphomicrobiales</taxon>
        <taxon>Methylobacteriaceae</taxon>
        <taxon>Methylobacterium</taxon>
    </lineage>
</organism>
<reference evidence="1" key="1">
    <citation type="journal article" date="2014" name="Int. J. Syst. Evol. Microbiol.">
        <title>Complete genome of a new Firmicutes species belonging to the dominant human colonic microbiota ('Ruminococcus bicirculans') reveals two chromosomes and a selective capacity to utilize plant glucans.</title>
        <authorList>
            <consortium name="NISC Comparative Sequencing Program"/>
            <person name="Wegmann U."/>
            <person name="Louis P."/>
            <person name="Goesmann A."/>
            <person name="Henrissat B."/>
            <person name="Duncan S.H."/>
            <person name="Flint H.J."/>
        </authorList>
    </citation>
    <scope>NUCLEOTIDE SEQUENCE</scope>
    <source>
        <strain evidence="1">NBRC 107710</strain>
    </source>
</reference>
<dbReference type="EMBL" id="BSPG01000063">
    <property type="protein sequence ID" value="GLS46946.1"/>
    <property type="molecule type" value="Genomic_DNA"/>
</dbReference>
<keyword evidence="4" id="KW-1185">Reference proteome</keyword>
<reference evidence="2 3" key="3">
    <citation type="submission" date="2020-08" db="EMBL/GenBank/DDBJ databases">
        <title>Genomic Encyclopedia of Type Strains, Phase IV (KMG-IV): sequencing the most valuable type-strain genomes for metagenomic binning, comparative biology and taxonomic classification.</title>
        <authorList>
            <person name="Goeker M."/>
        </authorList>
    </citation>
    <scope>NUCLEOTIDE SEQUENCE [LARGE SCALE GENOMIC DNA]</scope>
    <source>
        <strain evidence="2 3">DSM 24105</strain>
    </source>
</reference>
<evidence type="ECO:0000313" key="1">
    <source>
        <dbReference type="EMBL" id="GLS46946.1"/>
    </source>
</evidence>
<gene>
    <name evidence="1" type="ORF">GCM10007884_49460</name>
    <name evidence="2" type="ORF">GGR33_005218</name>
</gene>
<reference evidence="1" key="4">
    <citation type="submission" date="2023-01" db="EMBL/GenBank/DDBJ databases">
        <title>Draft genome sequence of Methylobacterium brachythecii strain NBRC 107710.</title>
        <authorList>
            <person name="Sun Q."/>
            <person name="Mori K."/>
        </authorList>
    </citation>
    <scope>NUCLEOTIDE SEQUENCE</scope>
    <source>
        <strain evidence="1">NBRC 107710</strain>
    </source>
</reference>
<evidence type="ECO:0000313" key="2">
    <source>
        <dbReference type="EMBL" id="MBB3905676.1"/>
    </source>
</evidence>
<reference evidence="4" key="2">
    <citation type="journal article" date="2019" name="Int. J. Syst. Evol. Microbiol.">
        <title>The Global Catalogue of Microorganisms (GCM) 10K type strain sequencing project: providing services to taxonomists for standard genome sequencing and annotation.</title>
        <authorList>
            <consortium name="The Broad Institute Genomics Platform"/>
            <consortium name="The Broad Institute Genome Sequencing Center for Infectious Disease"/>
            <person name="Wu L."/>
            <person name="Ma J."/>
        </authorList>
    </citation>
    <scope>NUCLEOTIDE SEQUENCE [LARGE SCALE GENOMIC DNA]</scope>
    <source>
        <strain evidence="4">NBRC 107710</strain>
    </source>
</reference>
<evidence type="ECO:0000313" key="4">
    <source>
        <dbReference type="Proteomes" id="UP001156881"/>
    </source>
</evidence>
<protein>
    <submittedName>
        <fullName evidence="2">Uncharacterized protein</fullName>
    </submittedName>
</protein>
<dbReference type="RefSeq" id="WP_183514922.1">
    <property type="nucleotide sequence ID" value="NZ_BSPG01000063.1"/>
</dbReference>
<dbReference type="EMBL" id="JACIDN010000018">
    <property type="protein sequence ID" value="MBB3905676.1"/>
    <property type="molecule type" value="Genomic_DNA"/>
</dbReference>
<dbReference type="AlphaFoldDB" id="A0A7W6FA11"/>
<comment type="caution">
    <text evidence="2">The sequence shown here is derived from an EMBL/GenBank/DDBJ whole genome shotgun (WGS) entry which is preliminary data.</text>
</comment>
<dbReference type="Proteomes" id="UP001156881">
    <property type="component" value="Unassembled WGS sequence"/>
</dbReference>